<keyword evidence="2" id="KW-1185">Reference proteome</keyword>
<gene>
    <name evidence="1" type="ORF">HAQ05_27080</name>
</gene>
<organism evidence="1 2">
    <name type="scientific">Pseudomonas typographi</name>
    <dbReference type="NCBI Taxonomy" id="2715964"/>
    <lineage>
        <taxon>Bacteria</taxon>
        <taxon>Pseudomonadati</taxon>
        <taxon>Pseudomonadota</taxon>
        <taxon>Gammaproteobacteria</taxon>
        <taxon>Pseudomonadales</taxon>
        <taxon>Pseudomonadaceae</taxon>
        <taxon>Pseudomonas</taxon>
    </lineage>
</organism>
<dbReference type="Proteomes" id="UP000805841">
    <property type="component" value="Unassembled WGS sequence"/>
</dbReference>
<dbReference type="RefSeq" id="WP_190427230.1">
    <property type="nucleotide sequence ID" value="NZ_JAAOCA010000066.1"/>
</dbReference>
<protein>
    <recommendedName>
        <fullName evidence="3">Phage-like protein</fullName>
    </recommendedName>
</protein>
<name>A0ABR7ZAL8_9PSED</name>
<evidence type="ECO:0000313" key="1">
    <source>
        <dbReference type="EMBL" id="MBD1602349.1"/>
    </source>
</evidence>
<accession>A0ABR7ZAL8</accession>
<evidence type="ECO:0000313" key="2">
    <source>
        <dbReference type="Proteomes" id="UP000805841"/>
    </source>
</evidence>
<sequence length="192" mass="21466">MIYTSVLAAVVSALAAEAIDNTSKQAWQKLYRPGSADGHDLVTLSQSVEQGSITRMDADCWIYARLHSQLKPRHWDALVAKYSTHRARKVQAIAKLHPLIASHAPKLFVINAVTAWAIPRLLGVQGKRSTDMIVLPQEFYDVNRWDPEANPERTRRRWRKGVEDALEGMVSEALNDAGKLLEYEGLFFAAAA</sequence>
<comment type="caution">
    <text evidence="1">The sequence shown here is derived from an EMBL/GenBank/DDBJ whole genome shotgun (WGS) entry which is preliminary data.</text>
</comment>
<evidence type="ECO:0008006" key="3">
    <source>
        <dbReference type="Google" id="ProtNLM"/>
    </source>
</evidence>
<proteinExistence type="predicted"/>
<dbReference type="EMBL" id="JAAOCA010000066">
    <property type="protein sequence ID" value="MBD1602349.1"/>
    <property type="molecule type" value="Genomic_DNA"/>
</dbReference>
<reference evidence="1 2" key="1">
    <citation type="journal article" date="2020" name="Insects">
        <title>Bacteria Belonging to Pseudomonas typographi sp. nov. from the Bark Beetle Ips typographus Have Genomic Potential to Aid in the Host Ecology.</title>
        <authorList>
            <person name="Peral-Aranega E."/>
            <person name="Saati-Santamaria Z."/>
            <person name="Kolarik M."/>
            <person name="Rivas R."/>
            <person name="Garcia-Fraile P."/>
        </authorList>
    </citation>
    <scope>NUCLEOTIDE SEQUENCE [LARGE SCALE GENOMIC DNA]</scope>
    <source>
        <strain evidence="1 2">CA3A</strain>
    </source>
</reference>